<organism evidence="2 3">
    <name type="scientific">Nocardioides marinus</name>
    <dbReference type="NCBI Taxonomy" id="374514"/>
    <lineage>
        <taxon>Bacteria</taxon>
        <taxon>Bacillati</taxon>
        <taxon>Actinomycetota</taxon>
        <taxon>Actinomycetes</taxon>
        <taxon>Propionibacteriales</taxon>
        <taxon>Nocardioidaceae</taxon>
        <taxon>Nocardioides</taxon>
    </lineage>
</organism>
<accession>A0A7Y9YAD7</accession>
<dbReference type="Pfam" id="PF08843">
    <property type="entry name" value="AbiEii"/>
    <property type="match status" value="1"/>
</dbReference>
<feature type="region of interest" description="Disordered" evidence="1">
    <location>
        <begin position="249"/>
        <end position="269"/>
    </location>
</feature>
<evidence type="ECO:0008006" key="4">
    <source>
        <dbReference type="Google" id="ProtNLM"/>
    </source>
</evidence>
<evidence type="ECO:0000313" key="3">
    <source>
        <dbReference type="Proteomes" id="UP000537326"/>
    </source>
</evidence>
<dbReference type="InterPro" id="IPR014942">
    <property type="entry name" value="AbiEii"/>
</dbReference>
<comment type="caution">
    <text evidence="2">The sequence shown here is derived from an EMBL/GenBank/DDBJ whole genome shotgun (WGS) entry which is preliminary data.</text>
</comment>
<dbReference type="Gene3D" id="3.10.450.620">
    <property type="entry name" value="JHP933, nucleotidyltransferase-like core domain"/>
    <property type="match status" value="1"/>
</dbReference>
<dbReference type="Proteomes" id="UP000537326">
    <property type="component" value="Unassembled WGS sequence"/>
</dbReference>
<evidence type="ECO:0000256" key="1">
    <source>
        <dbReference type="SAM" id="MobiDB-lite"/>
    </source>
</evidence>
<name>A0A7Y9YAD7_9ACTN</name>
<keyword evidence="3" id="KW-1185">Reference proteome</keyword>
<gene>
    <name evidence="2" type="ORF">BKA05_000066</name>
</gene>
<dbReference type="EMBL" id="JACBZI010000001">
    <property type="protein sequence ID" value="NYI08551.1"/>
    <property type="molecule type" value="Genomic_DNA"/>
</dbReference>
<protein>
    <recommendedName>
        <fullName evidence="4">Nucleotidyl transferase AbiEii toxin, Type IV TA system</fullName>
    </recommendedName>
</protein>
<dbReference type="RefSeq" id="WP_179529650.1">
    <property type="nucleotide sequence ID" value="NZ_BAAAPP010000002.1"/>
</dbReference>
<proteinExistence type="predicted"/>
<sequence>MVKDYWVTEVLRSLSQPLIAARQNARDPRVHARAVFKGGTSLSKAHGLLHRFSEDVDVYIDAYEVDEAGNILSEGVAVGTNRMNTLMKMAAERVAGALDLTFTEFEYQRAGSKRGYIFDYGAGLRADQALKDGVQVELVRMGHPTPSASQQVSSMLAEFAAATGRFALDDFDDAAPVTIDVLSPERTLVDKLCILHDQAVKVLAGEGYELRRHARHYYDVHQLLDARSIRMNLRANPGMVAAYAAEAAEDSVRNRRPGQPRPEEGFGASPAFCDEAVLGHAREAYTQEMAGLGYGPMPEFDRVLEVVEASRALL</sequence>
<evidence type="ECO:0000313" key="2">
    <source>
        <dbReference type="EMBL" id="NYI08551.1"/>
    </source>
</evidence>
<reference evidence="2 3" key="1">
    <citation type="submission" date="2020-07" db="EMBL/GenBank/DDBJ databases">
        <title>Sequencing the genomes of 1000 actinobacteria strains.</title>
        <authorList>
            <person name="Klenk H.-P."/>
        </authorList>
    </citation>
    <scope>NUCLEOTIDE SEQUENCE [LARGE SCALE GENOMIC DNA]</scope>
    <source>
        <strain evidence="2 3">DSM 18248</strain>
    </source>
</reference>
<dbReference type="AlphaFoldDB" id="A0A7Y9YAD7"/>